<keyword evidence="6 15" id="KW-0349">Heme</keyword>
<dbReference type="EMBL" id="JAULSY010000136">
    <property type="protein sequence ID" value="KAK0662931.1"/>
    <property type="molecule type" value="Genomic_DNA"/>
</dbReference>
<dbReference type="PANTHER" id="PTHR37928:SF1">
    <property type="entry name" value="CFEM DOMAIN PROTEIN (AFU_ORTHOLOGUE AFUA_6G14090)"/>
    <property type="match status" value="1"/>
</dbReference>
<feature type="binding site" description="axial binding residue" evidence="15">
    <location>
        <position position="50"/>
    </location>
    <ligand>
        <name>heme</name>
        <dbReference type="ChEBI" id="CHEBI:30413"/>
    </ligand>
    <ligandPart>
        <name>Fe</name>
        <dbReference type="ChEBI" id="CHEBI:18248"/>
    </ligandPart>
</feature>
<dbReference type="GO" id="GO:0098552">
    <property type="term" value="C:side of membrane"/>
    <property type="evidence" value="ECO:0007669"/>
    <property type="project" value="UniProtKB-KW"/>
</dbReference>
<comment type="caution">
    <text evidence="19">The sequence shown here is derived from an EMBL/GenBank/DDBJ whole genome shotgun (WGS) entry which is preliminary data.</text>
</comment>
<evidence type="ECO:0000256" key="6">
    <source>
        <dbReference type="ARBA" id="ARBA00022617"/>
    </source>
</evidence>
<reference evidence="19" key="1">
    <citation type="submission" date="2023-06" db="EMBL/GenBank/DDBJ databases">
        <title>Genome-scale phylogeny and comparative genomics of the fungal order Sordariales.</title>
        <authorList>
            <consortium name="Lawrence Berkeley National Laboratory"/>
            <person name="Hensen N."/>
            <person name="Bonometti L."/>
            <person name="Westerberg I."/>
            <person name="Brannstrom I.O."/>
            <person name="Guillou S."/>
            <person name="Cros-Aarteil S."/>
            <person name="Calhoun S."/>
            <person name="Haridas S."/>
            <person name="Kuo A."/>
            <person name="Mondo S."/>
            <person name="Pangilinan J."/>
            <person name="Riley R."/>
            <person name="Labutti K."/>
            <person name="Andreopoulos B."/>
            <person name="Lipzen A."/>
            <person name="Chen C."/>
            <person name="Yanf M."/>
            <person name="Daum C."/>
            <person name="Ng V."/>
            <person name="Clum A."/>
            <person name="Steindorff A."/>
            <person name="Ohm R."/>
            <person name="Martin F."/>
            <person name="Silar P."/>
            <person name="Natvig D."/>
            <person name="Lalanne C."/>
            <person name="Gautier V."/>
            <person name="Ament-Velasquez S.L."/>
            <person name="Kruys A."/>
            <person name="Hutchinson M.I."/>
            <person name="Powell A.J."/>
            <person name="Barry K."/>
            <person name="Miller A.N."/>
            <person name="Grigoriev I.V."/>
            <person name="Debuchy R."/>
            <person name="Gladieux P."/>
            <person name="Thoren M.H."/>
            <person name="Johannesson H."/>
        </authorList>
    </citation>
    <scope>NUCLEOTIDE SEQUENCE</scope>
    <source>
        <strain evidence="19">CBS 307.81</strain>
    </source>
</reference>
<evidence type="ECO:0000256" key="3">
    <source>
        <dbReference type="ARBA" id="ARBA00010031"/>
    </source>
</evidence>
<evidence type="ECO:0000256" key="14">
    <source>
        <dbReference type="ARBA" id="ARBA00023288"/>
    </source>
</evidence>
<comment type="similarity">
    <text evidence="3">Belongs to the RBT5 family.</text>
</comment>
<evidence type="ECO:0000313" key="20">
    <source>
        <dbReference type="Proteomes" id="UP001174997"/>
    </source>
</evidence>
<keyword evidence="4" id="KW-1003">Cell membrane</keyword>
<protein>
    <recommendedName>
        <fullName evidence="18">CFEM domain-containing protein</fullName>
    </recommendedName>
</protein>
<dbReference type="Proteomes" id="UP001174997">
    <property type="component" value="Unassembled WGS sequence"/>
</dbReference>
<evidence type="ECO:0000256" key="8">
    <source>
        <dbReference type="ARBA" id="ARBA00022723"/>
    </source>
</evidence>
<evidence type="ECO:0000256" key="7">
    <source>
        <dbReference type="ARBA" id="ARBA00022622"/>
    </source>
</evidence>
<feature type="compositionally biased region" description="Polar residues" evidence="16">
    <location>
        <begin position="133"/>
        <end position="146"/>
    </location>
</feature>
<evidence type="ECO:0000256" key="5">
    <source>
        <dbReference type="ARBA" id="ARBA00022525"/>
    </source>
</evidence>
<evidence type="ECO:0000256" key="16">
    <source>
        <dbReference type="SAM" id="MobiDB-lite"/>
    </source>
</evidence>
<dbReference type="GO" id="GO:0005886">
    <property type="term" value="C:plasma membrane"/>
    <property type="evidence" value="ECO:0007669"/>
    <property type="project" value="UniProtKB-SubCell"/>
</dbReference>
<keyword evidence="7" id="KW-0336">GPI-anchor</keyword>
<evidence type="ECO:0000256" key="10">
    <source>
        <dbReference type="ARBA" id="ARBA00023004"/>
    </source>
</evidence>
<dbReference type="InterPro" id="IPR051735">
    <property type="entry name" value="CFEM_domain"/>
</dbReference>
<keyword evidence="14" id="KW-0449">Lipoprotein</keyword>
<keyword evidence="20" id="KW-1185">Reference proteome</keyword>
<evidence type="ECO:0000256" key="11">
    <source>
        <dbReference type="ARBA" id="ARBA00023136"/>
    </source>
</evidence>
<feature type="region of interest" description="Disordered" evidence="16">
    <location>
        <begin position="106"/>
        <end position="149"/>
    </location>
</feature>
<name>A0AA40D514_9PEZI</name>
<feature type="disulfide bond" evidence="15">
    <location>
        <begin position="46"/>
        <end position="53"/>
    </location>
</feature>
<evidence type="ECO:0000256" key="4">
    <source>
        <dbReference type="ARBA" id="ARBA00022475"/>
    </source>
</evidence>
<keyword evidence="10 15" id="KW-0408">Iron</keyword>
<comment type="subcellular location">
    <subcellularLocation>
        <location evidence="1">Cell membrane</location>
        <topology evidence="1">Lipid-anchor</topology>
        <topology evidence="1">GPI-anchor</topology>
    </subcellularLocation>
    <subcellularLocation>
        <location evidence="2">Secreted</location>
    </subcellularLocation>
</comment>
<evidence type="ECO:0000313" key="19">
    <source>
        <dbReference type="EMBL" id="KAK0662931.1"/>
    </source>
</evidence>
<keyword evidence="8 15" id="KW-0479">Metal-binding</keyword>
<feature type="compositionally biased region" description="Low complexity" evidence="16">
    <location>
        <begin position="212"/>
        <end position="222"/>
    </location>
</feature>
<evidence type="ECO:0000256" key="13">
    <source>
        <dbReference type="ARBA" id="ARBA00023180"/>
    </source>
</evidence>
<keyword evidence="13" id="KW-0325">Glycoprotein</keyword>
<feature type="chain" id="PRO_5041457826" description="CFEM domain-containing protein" evidence="17">
    <location>
        <begin position="19"/>
        <end position="256"/>
    </location>
</feature>
<comment type="caution">
    <text evidence="15">Lacks conserved residue(s) required for the propagation of feature annotation.</text>
</comment>
<proteinExistence type="inferred from homology"/>
<feature type="compositionally biased region" description="Polar residues" evidence="16">
    <location>
        <begin position="223"/>
        <end position="233"/>
    </location>
</feature>
<feature type="signal peptide" evidence="17">
    <location>
        <begin position="1"/>
        <end position="18"/>
    </location>
</feature>
<dbReference type="PANTHER" id="PTHR37928">
    <property type="entry name" value="CFEM DOMAIN PROTEIN (AFU_ORTHOLOGUE AFUA_6G14090)"/>
    <property type="match status" value="1"/>
</dbReference>
<dbReference type="Pfam" id="PF05730">
    <property type="entry name" value="CFEM"/>
    <property type="match status" value="1"/>
</dbReference>
<organism evidence="19 20">
    <name type="scientific">Cercophora samala</name>
    <dbReference type="NCBI Taxonomy" id="330535"/>
    <lineage>
        <taxon>Eukaryota</taxon>
        <taxon>Fungi</taxon>
        <taxon>Dikarya</taxon>
        <taxon>Ascomycota</taxon>
        <taxon>Pezizomycotina</taxon>
        <taxon>Sordariomycetes</taxon>
        <taxon>Sordariomycetidae</taxon>
        <taxon>Sordariales</taxon>
        <taxon>Lasiosphaeriaceae</taxon>
        <taxon>Cercophora</taxon>
    </lineage>
</organism>
<evidence type="ECO:0000256" key="9">
    <source>
        <dbReference type="ARBA" id="ARBA00022729"/>
    </source>
</evidence>
<keyword evidence="11" id="KW-0472">Membrane</keyword>
<keyword evidence="12 15" id="KW-1015">Disulfide bond</keyword>
<keyword evidence="5" id="KW-0964">Secreted</keyword>
<feature type="domain" description="CFEM" evidence="18">
    <location>
        <begin position="1"/>
        <end position="118"/>
    </location>
</feature>
<dbReference type="PROSITE" id="PS52012">
    <property type="entry name" value="CFEM"/>
    <property type="match status" value="1"/>
</dbReference>
<dbReference type="InterPro" id="IPR008427">
    <property type="entry name" value="Extracellular_membr_CFEM_dom"/>
</dbReference>
<dbReference type="GO" id="GO:0046872">
    <property type="term" value="F:metal ion binding"/>
    <property type="evidence" value="ECO:0007669"/>
    <property type="project" value="UniProtKB-UniRule"/>
</dbReference>
<keyword evidence="9 17" id="KW-0732">Signal</keyword>
<accession>A0AA40D514</accession>
<feature type="region of interest" description="Disordered" evidence="16">
    <location>
        <begin position="212"/>
        <end position="233"/>
    </location>
</feature>
<evidence type="ECO:0000259" key="18">
    <source>
        <dbReference type="PROSITE" id="PS52012"/>
    </source>
</evidence>
<evidence type="ECO:0000256" key="15">
    <source>
        <dbReference type="PROSITE-ProRule" id="PRU01356"/>
    </source>
</evidence>
<dbReference type="AlphaFoldDB" id="A0AA40D514"/>
<gene>
    <name evidence="19" type="ORF">QBC41DRAFT_329496</name>
</gene>
<evidence type="ECO:0000256" key="12">
    <source>
        <dbReference type="ARBA" id="ARBA00023157"/>
    </source>
</evidence>
<dbReference type="SMART" id="SM00747">
    <property type="entry name" value="CFEM"/>
    <property type="match status" value="1"/>
</dbReference>
<evidence type="ECO:0000256" key="17">
    <source>
        <dbReference type="SAM" id="SignalP"/>
    </source>
</evidence>
<evidence type="ECO:0000256" key="1">
    <source>
        <dbReference type="ARBA" id="ARBA00004609"/>
    </source>
</evidence>
<dbReference type="GO" id="GO:0005576">
    <property type="term" value="C:extracellular region"/>
    <property type="evidence" value="ECO:0007669"/>
    <property type="project" value="UniProtKB-SubCell"/>
</dbReference>
<evidence type="ECO:0000256" key="2">
    <source>
        <dbReference type="ARBA" id="ARBA00004613"/>
    </source>
</evidence>
<feature type="compositionally biased region" description="Low complexity" evidence="16">
    <location>
        <begin position="107"/>
        <end position="128"/>
    </location>
</feature>
<sequence length="256" mass="25361">MKSVAAFVLAFGATSVVAQFPEGFPACGVTCVTNMVQKAGSEFPNCSATDAACLCGAANFRWGINDCADQACGDPSLANTVKQYGINYCSNVSAPADIPPTVTGVPTTSADATATASEGSESATTTEAGDATPISTETWTSTVTSDGNETVVTGTTTLFGVSGVPGATSIPETTVTSDLLTTITEESTTVTSTLGQTTLTTSLTGSALSSALSSQASEATQTEDPTSSTSSAWGAQLTAPPALGFFAAAGIAAALL</sequence>